<name>A0AAE0A816_9ROSI</name>
<dbReference type="Gene3D" id="3.90.550.10">
    <property type="entry name" value="Spore Coat Polysaccharide Biosynthesis Protein SpsA, Chain A"/>
    <property type="match status" value="1"/>
</dbReference>
<comment type="similarity">
    <text evidence="1">Belongs to the UDPGP type 1 family.</text>
</comment>
<keyword evidence="4" id="KW-0548">Nucleotidyltransferase</keyword>
<proteinExistence type="inferred from homology"/>
<evidence type="ECO:0000256" key="4">
    <source>
        <dbReference type="ARBA" id="ARBA00022695"/>
    </source>
</evidence>
<reference evidence="6" key="1">
    <citation type="journal article" date="2023" name="Plant J.">
        <title>Genome sequences and population genomics provide insights into the demographic history, inbreeding, and mutation load of two 'living fossil' tree species of Dipteronia.</title>
        <authorList>
            <person name="Feng Y."/>
            <person name="Comes H.P."/>
            <person name="Chen J."/>
            <person name="Zhu S."/>
            <person name="Lu R."/>
            <person name="Zhang X."/>
            <person name="Li P."/>
            <person name="Qiu J."/>
            <person name="Olsen K.M."/>
            <person name="Qiu Y."/>
        </authorList>
    </citation>
    <scope>NUCLEOTIDE SEQUENCE</scope>
    <source>
        <strain evidence="6">NBL</strain>
    </source>
</reference>
<dbReference type="GO" id="GO:0003983">
    <property type="term" value="F:UTP:glucose-1-phosphate uridylyltransferase activity"/>
    <property type="evidence" value="ECO:0007669"/>
    <property type="project" value="UniProtKB-EC"/>
</dbReference>
<evidence type="ECO:0000256" key="2">
    <source>
        <dbReference type="ARBA" id="ARBA00012415"/>
    </source>
</evidence>
<organism evidence="6 7">
    <name type="scientific">Dipteronia sinensis</name>
    <dbReference type="NCBI Taxonomy" id="43782"/>
    <lineage>
        <taxon>Eukaryota</taxon>
        <taxon>Viridiplantae</taxon>
        <taxon>Streptophyta</taxon>
        <taxon>Embryophyta</taxon>
        <taxon>Tracheophyta</taxon>
        <taxon>Spermatophyta</taxon>
        <taxon>Magnoliopsida</taxon>
        <taxon>eudicotyledons</taxon>
        <taxon>Gunneridae</taxon>
        <taxon>Pentapetalae</taxon>
        <taxon>rosids</taxon>
        <taxon>malvids</taxon>
        <taxon>Sapindales</taxon>
        <taxon>Sapindaceae</taxon>
        <taxon>Hippocastanoideae</taxon>
        <taxon>Acereae</taxon>
        <taxon>Dipteronia</taxon>
    </lineage>
</organism>
<dbReference type="InterPro" id="IPR029044">
    <property type="entry name" value="Nucleotide-diphossugar_trans"/>
</dbReference>
<evidence type="ECO:0000256" key="3">
    <source>
        <dbReference type="ARBA" id="ARBA00022679"/>
    </source>
</evidence>
<dbReference type="Pfam" id="PF01704">
    <property type="entry name" value="UDPGP"/>
    <property type="match status" value="1"/>
</dbReference>
<sequence>MNEDYTTKAAKKLMFWEDMDEEAIKKGKLKFPALIDWETSFSKKLHGWVNEDGKFVLPELLRDVEYSKKNRKDLWSSYLILELFLSFKHIDPSPSTQQHMKDLQKWIYRHELVDDEDSDDENEVIDREEWVNEFCCCQLRCSNEDDCYSQSRRTKPLTAHGARRRMLICEAFAQLEQQPNMKYFDEAIKRLVEADALKMEIIPNPKEVEGVKVLQLETAAGAAIRVLILQKSLFSLTKILNFCLLTSLIPYVNQFFDHAIDINVPRSRFLPVKATFDLLLVQVTIFPGLFMTF</sequence>
<dbReference type="InterPro" id="IPR002618">
    <property type="entry name" value="UDPGP_fam"/>
</dbReference>
<dbReference type="AlphaFoldDB" id="A0AAE0A816"/>
<dbReference type="GO" id="GO:0006011">
    <property type="term" value="P:UDP-alpha-D-glucose metabolic process"/>
    <property type="evidence" value="ECO:0007669"/>
    <property type="project" value="InterPro"/>
</dbReference>
<comment type="catalytic activity">
    <reaction evidence="5">
        <text>alpha-D-glucose 1-phosphate + UTP + H(+) = UDP-alpha-D-glucose + diphosphate</text>
        <dbReference type="Rhea" id="RHEA:19889"/>
        <dbReference type="ChEBI" id="CHEBI:15378"/>
        <dbReference type="ChEBI" id="CHEBI:33019"/>
        <dbReference type="ChEBI" id="CHEBI:46398"/>
        <dbReference type="ChEBI" id="CHEBI:58601"/>
        <dbReference type="ChEBI" id="CHEBI:58885"/>
        <dbReference type="EC" id="2.7.7.9"/>
    </reaction>
</comment>
<evidence type="ECO:0000313" key="6">
    <source>
        <dbReference type="EMBL" id="KAK3205098.1"/>
    </source>
</evidence>
<evidence type="ECO:0000256" key="5">
    <source>
        <dbReference type="ARBA" id="ARBA00048128"/>
    </source>
</evidence>
<dbReference type="EMBL" id="JANJYJ010000006">
    <property type="protein sequence ID" value="KAK3205098.1"/>
    <property type="molecule type" value="Genomic_DNA"/>
</dbReference>
<dbReference type="Proteomes" id="UP001281410">
    <property type="component" value="Unassembled WGS sequence"/>
</dbReference>
<dbReference type="InterPro" id="IPR016267">
    <property type="entry name" value="UDPGP_trans"/>
</dbReference>
<comment type="caution">
    <text evidence="6">The sequence shown here is derived from an EMBL/GenBank/DDBJ whole genome shotgun (WGS) entry which is preliminary data.</text>
</comment>
<evidence type="ECO:0000313" key="7">
    <source>
        <dbReference type="Proteomes" id="UP001281410"/>
    </source>
</evidence>
<dbReference type="EC" id="2.7.7.9" evidence="2"/>
<gene>
    <name evidence="6" type="ORF">Dsin_019144</name>
</gene>
<keyword evidence="3" id="KW-0808">Transferase</keyword>
<accession>A0AAE0A816</accession>
<dbReference type="PANTHER" id="PTHR43511">
    <property type="match status" value="1"/>
</dbReference>
<protein>
    <recommendedName>
        <fullName evidence="2">UTP--glucose-1-phosphate uridylyltransferase</fullName>
        <ecNumber evidence="2">2.7.7.9</ecNumber>
    </recommendedName>
</protein>
<keyword evidence="7" id="KW-1185">Reference proteome</keyword>
<evidence type="ECO:0000256" key="1">
    <source>
        <dbReference type="ARBA" id="ARBA00010401"/>
    </source>
</evidence>